<dbReference type="RefSeq" id="WP_078830834.1">
    <property type="nucleotide sequence ID" value="NZ_FUWH01000003.1"/>
</dbReference>
<evidence type="ECO:0000256" key="3">
    <source>
        <dbReference type="PIRSR" id="PIRSR006614-1"/>
    </source>
</evidence>
<dbReference type="Proteomes" id="UP000190888">
    <property type="component" value="Unassembled WGS sequence"/>
</dbReference>
<dbReference type="InterPro" id="IPR036914">
    <property type="entry name" value="MGS-like_dom_sf"/>
</dbReference>
<dbReference type="GO" id="GO:0005829">
    <property type="term" value="C:cytosol"/>
    <property type="evidence" value="ECO:0007669"/>
    <property type="project" value="TreeGrafter"/>
</dbReference>
<comment type="similarity">
    <text evidence="1 2">Belongs to the methylglyoxal synthase family.</text>
</comment>
<comment type="catalytic activity">
    <reaction evidence="2">
        <text>dihydroxyacetone phosphate = methylglyoxal + phosphate</text>
        <dbReference type="Rhea" id="RHEA:17937"/>
        <dbReference type="ChEBI" id="CHEBI:17158"/>
        <dbReference type="ChEBI" id="CHEBI:43474"/>
        <dbReference type="ChEBI" id="CHEBI:57642"/>
        <dbReference type="EC" id="4.2.3.3"/>
    </reaction>
</comment>
<evidence type="ECO:0000313" key="5">
    <source>
        <dbReference type="EMBL" id="SJZ65643.1"/>
    </source>
</evidence>
<proteinExistence type="inferred from homology"/>
<evidence type="ECO:0000259" key="4">
    <source>
        <dbReference type="PROSITE" id="PS51855"/>
    </source>
</evidence>
<dbReference type="PANTHER" id="PTHR30492:SF0">
    <property type="entry name" value="METHYLGLYOXAL SYNTHASE"/>
    <property type="match status" value="1"/>
</dbReference>
<feature type="binding site" evidence="2">
    <location>
        <position position="97"/>
    </location>
    <ligand>
        <name>substrate</name>
    </ligand>
</feature>
<dbReference type="InterPro" id="IPR011607">
    <property type="entry name" value="MGS-like_dom"/>
</dbReference>
<organism evidence="5 6">
    <name type="scientific">Sediminibacterium ginsengisoli</name>
    <dbReference type="NCBI Taxonomy" id="413434"/>
    <lineage>
        <taxon>Bacteria</taxon>
        <taxon>Pseudomonadati</taxon>
        <taxon>Bacteroidota</taxon>
        <taxon>Chitinophagia</taxon>
        <taxon>Chitinophagales</taxon>
        <taxon>Chitinophagaceae</taxon>
        <taxon>Sediminibacterium</taxon>
    </lineage>
</organism>
<dbReference type="PIRSF" id="PIRSF006614">
    <property type="entry name" value="Methylglyox_syn"/>
    <property type="match status" value="1"/>
</dbReference>
<dbReference type="Pfam" id="PF02142">
    <property type="entry name" value="MGS"/>
    <property type="match status" value="1"/>
</dbReference>
<feature type="domain" description="MGS-like" evidence="4">
    <location>
        <begin position="5"/>
        <end position="153"/>
    </location>
</feature>
<feature type="binding site" evidence="2">
    <location>
        <begin position="44"/>
        <end position="47"/>
    </location>
    <ligand>
        <name>substrate</name>
    </ligand>
</feature>
<dbReference type="GO" id="GO:0008929">
    <property type="term" value="F:methylglyoxal synthase activity"/>
    <property type="evidence" value="ECO:0007669"/>
    <property type="project" value="UniProtKB-UniRule"/>
</dbReference>
<accession>A0A1T4MFE6</accession>
<evidence type="ECO:0000313" key="6">
    <source>
        <dbReference type="Proteomes" id="UP000190888"/>
    </source>
</evidence>
<dbReference type="SMART" id="SM00851">
    <property type="entry name" value="MGS"/>
    <property type="match status" value="1"/>
</dbReference>
<dbReference type="AlphaFoldDB" id="A0A1T4MFE6"/>
<dbReference type="PROSITE" id="PS51855">
    <property type="entry name" value="MGS"/>
    <property type="match status" value="1"/>
</dbReference>
<dbReference type="STRING" id="413434.SAMN04488132_103363"/>
<dbReference type="SUPFAM" id="SSF52335">
    <property type="entry name" value="Methylglyoxal synthase-like"/>
    <property type="match status" value="1"/>
</dbReference>
<keyword evidence="6" id="KW-1185">Reference proteome</keyword>
<comment type="function">
    <text evidence="2">Catalyzes the formation of methylglyoxal from dihydroxyacetone phosphate.</text>
</comment>
<dbReference type="Gene3D" id="3.40.50.1380">
    <property type="entry name" value="Methylglyoxal synthase-like domain"/>
    <property type="match status" value="1"/>
</dbReference>
<feature type="binding site" evidence="2">
    <location>
        <position position="18"/>
    </location>
    <ligand>
        <name>substrate</name>
    </ligand>
</feature>
<dbReference type="EMBL" id="FUWH01000003">
    <property type="protein sequence ID" value="SJZ65643.1"/>
    <property type="molecule type" value="Genomic_DNA"/>
</dbReference>
<dbReference type="PANTHER" id="PTHR30492">
    <property type="entry name" value="METHYLGLYOXAL SYNTHASE"/>
    <property type="match status" value="1"/>
</dbReference>
<protein>
    <recommendedName>
        <fullName evidence="2">Methylglyoxal synthase</fullName>
        <shortName evidence="2">MGS</shortName>
        <ecNumber evidence="2">4.2.3.3</ecNumber>
    </recommendedName>
</protein>
<name>A0A1T4MFE6_9BACT</name>
<reference evidence="5 6" key="1">
    <citation type="submission" date="2017-02" db="EMBL/GenBank/DDBJ databases">
        <authorList>
            <person name="Peterson S.W."/>
        </authorList>
    </citation>
    <scope>NUCLEOTIDE SEQUENCE [LARGE SCALE GENOMIC DNA]</scope>
    <source>
        <strain evidence="5 6">DSM 22335</strain>
    </source>
</reference>
<evidence type="ECO:0000256" key="1">
    <source>
        <dbReference type="ARBA" id="ARBA00006287"/>
    </source>
</evidence>
<keyword evidence="2" id="KW-0456">Lyase</keyword>
<feature type="active site" description="Proton donor/acceptor" evidence="2 3">
    <location>
        <position position="70"/>
    </location>
</feature>
<dbReference type="HAMAP" id="MF_00549">
    <property type="entry name" value="Methylglyoxal_synth"/>
    <property type="match status" value="1"/>
</dbReference>
<dbReference type="NCBIfam" id="TIGR00160">
    <property type="entry name" value="MGSA"/>
    <property type="match status" value="1"/>
</dbReference>
<feature type="binding site" evidence="2">
    <location>
        <begin position="64"/>
        <end position="65"/>
    </location>
    <ligand>
        <name>substrate</name>
    </ligand>
</feature>
<dbReference type="OrthoDB" id="9787147at2"/>
<sequence length="153" mass="17158">MSTIKKLKANKRIALVAHDHKKADLIDWVVYNKAALSAHQLFATGTTGRLVEEALDRPVVKLLSGPLGGDQQIGAMIAGGEIDMMFFFWDPMEAQPHDSDVKALLRLCIAWNLPMACDRATADFLITSPFMHQAYEATLPDYTDYLHREIKEE</sequence>
<dbReference type="EC" id="4.2.3.3" evidence="2"/>
<dbReference type="CDD" id="cd01422">
    <property type="entry name" value="MGS"/>
    <property type="match status" value="1"/>
</dbReference>
<dbReference type="NCBIfam" id="NF003559">
    <property type="entry name" value="PRK05234.1"/>
    <property type="match status" value="1"/>
</dbReference>
<dbReference type="InterPro" id="IPR004363">
    <property type="entry name" value="Methylgl_synth"/>
</dbReference>
<dbReference type="InterPro" id="IPR018148">
    <property type="entry name" value="Methylglyoxal_synth_AS"/>
</dbReference>
<evidence type="ECO:0000256" key="2">
    <source>
        <dbReference type="HAMAP-Rule" id="MF_00549"/>
    </source>
</evidence>
<feature type="binding site" evidence="2">
    <location>
        <position position="22"/>
    </location>
    <ligand>
        <name>substrate</name>
    </ligand>
</feature>
<gene>
    <name evidence="2" type="primary">mgsA</name>
    <name evidence="5" type="ORF">SAMN04488132_103363</name>
</gene>
<dbReference type="PROSITE" id="PS01335">
    <property type="entry name" value="METHYLGLYOXAL_SYNTH"/>
    <property type="match status" value="1"/>
</dbReference>
<dbReference type="GO" id="GO:0019242">
    <property type="term" value="P:methylglyoxal biosynthetic process"/>
    <property type="evidence" value="ECO:0007669"/>
    <property type="project" value="UniProtKB-UniRule"/>
</dbReference>